<proteinExistence type="predicted"/>
<sequence length="146" mass="16348">MDVQSNSPKSRELCLQPQQYHHPTVNQNERQLQERGFPHCADSVNPGEKIETGLLKSVPFVGSTFSTDLCQNLLYLEDDSSNTVNRFFAEAYACGLDPAPKQLGCSRYFPLRATNGTFTCNDTRGYGTCFSAGNRVEDQIERQTVM</sequence>
<name>A0ACB9QDP6_9MYRT</name>
<comment type="caution">
    <text evidence="1">The sequence shown here is derived from an EMBL/GenBank/DDBJ whole genome shotgun (WGS) entry which is preliminary data.</text>
</comment>
<gene>
    <name evidence="1" type="ORF">MLD38_020659</name>
</gene>
<evidence type="ECO:0000313" key="1">
    <source>
        <dbReference type="EMBL" id="KAI4364586.1"/>
    </source>
</evidence>
<keyword evidence="2" id="KW-1185">Reference proteome</keyword>
<dbReference type="Proteomes" id="UP001057402">
    <property type="component" value="Chromosome 6"/>
</dbReference>
<protein>
    <submittedName>
        <fullName evidence="1">Uncharacterized protein</fullName>
    </submittedName>
</protein>
<evidence type="ECO:0000313" key="2">
    <source>
        <dbReference type="Proteomes" id="UP001057402"/>
    </source>
</evidence>
<dbReference type="EMBL" id="CM042885">
    <property type="protein sequence ID" value="KAI4364586.1"/>
    <property type="molecule type" value="Genomic_DNA"/>
</dbReference>
<accession>A0ACB9QDP6</accession>
<organism evidence="1 2">
    <name type="scientific">Melastoma candidum</name>
    <dbReference type="NCBI Taxonomy" id="119954"/>
    <lineage>
        <taxon>Eukaryota</taxon>
        <taxon>Viridiplantae</taxon>
        <taxon>Streptophyta</taxon>
        <taxon>Embryophyta</taxon>
        <taxon>Tracheophyta</taxon>
        <taxon>Spermatophyta</taxon>
        <taxon>Magnoliopsida</taxon>
        <taxon>eudicotyledons</taxon>
        <taxon>Gunneridae</taxon>
        <taxon>Pentapetalae</taxon>
        <taxon>rosids</taxon>
        <taxon>malvids</taxon>
        <taxon>Myrtales</taxon>
        <taxon>Melastomataceae</taxon>
        <taxon>Melastomatoideae</taxon>
        <taxon>Melastomateae</taxon>
        <taxon>Melastoma</taxon>
    </lineage>
</organism>
<reference evidence="2" key="1">
    <citation type="journal article" date="2023" name="Front. Plant Sci.">
        <title>Chromosomal-level genome assembly of Melastoma candidum provides insights into trichome evolution.</title>
        <authorList>
            <person name="Zhong Y."/>
            <person name="Wu W."/>
            <person name="Sun C."/>
            <person name="Zou P."/>
            <person name="Liu Y."/>
            <person name="Dai S."/>
            <person name="Zhou R."/>
        </authorList>
    </citation>
    <scope>NUCLEOTIDE SEQUENCE [LARGE SCALE GENOMIC DNA]</scope>
</reference>